<dbReference type="PANTHER" id="PTHR48051:SF1">
    <property type="entry name" value="RAS SUPPRESSOR PROTEIN 1"/>
    <property type="match status" value="1"/>
</dbReference>
<dbReference type="SUPFAM" id="SSF52058">
    <property type="entry name" value="L domain-like"/>
    <property type="match status" value="2"/>
</dbReference>
<proteinExistence type="predicted"/>
<feature type="compositionally biased region" description="Acidic residues" evidence="3">
    <location>
        <begin position="58"/>
        <end position="71"/>
    </location>
</feature>
<evidence type="ECO:0000256" key="2">
    <source>
        <dbReference type="ARBA" id="ARBA00022737"/>
    </source>
</evidence>
<feature type="region of interest" description="Disordered" evidence="3">
    <location>
        <begin position="1"/>
        <end position="106"/>
    </location>
</feature>
<evidence type="ECO:0000256" key="3">
    <source>
        <dbReference type="SAM" id="MobiDB-lite"/>
    </source>
</evidence>
<sequence>MSPIGIKSPVSFKSPAGLRSPPALASPTAGRVSKTPLNASKTVIGRLPKTRPAGTSTFDDDLLSPAEDSEPMVERTLPSRPVGSVKKTPVKETASDATSKVGSSSAALREQIAKAKAARKAAAQAQAKPATPVTSEVPLGGSDFDSYEDPFNQLPKGGEAVIKKRVDTARSDGRLNIANMGLSEIPKQVLTMYEYDPNAGASWSEAVDLVRFNAADNEIERLEDELFPDIDPEEAAEDMDATGPQFGGLEMLDLHGNILKQLPIGLRRLERLTVLNMINSLRELRLAENDLEGDLPNSIGSLTNLEVLELQGNKIGRLPDTVQELVSLRVLNVNNNGLSSLPVEALQALPLVDLSAAKNALRGTLFPDTVPAMQRLQNLDVSGNALTSLGSSTLSMPSLKSLNVSINRLETLPDLTGWTGLLTLLAEENKLSEFPSGFTSLMSLKQANFNGNDISKIDPEIGLMENLDMFTLAANPLRERKFLTMNTADLKRDLKMRHNPAAVIDEAENGGDLEDSANGIIPTNSMWTLKSSGVLDLSSKELTDLDEEQFTPLANDCRQLILHHNNISYIPDAVALAQNITLLDLSNNRLTTTFTDDVSLPSLRELRLSANRLPSLEFLVSSLSAPRLGHLDVSSNRLSGPLPHLRRRFPELITLLASDNGFESITVEALDGLTTVALANNSIDRVPPQVGLLWEKGLRSLEIEGNTFRVPTYATLKRGTEAVMSWLRDKISAAEMPARYEVEDEGDGLGDDETF</sequence>
<feature type="region of interest" description="Disordered" evidence="3">
    <location>
        <begin position="123"/>
        <end position="142"/>
    </location>
</feature>
<organism evidence="4 5">
    <name type="scientific">Neofusicoccum ribis</name>
    <dbReference type="NCBI Taxonomy" id="45134"/>
    <lineage>
        <taxon>Eukaryota</taxon>
        <taxon>Fungi</taxon>
        <taxon>Dikarya</taxon>
        <taxon>Ascomycota</taxon>
        <taxon>Pezizomycotina</taxon>
        <taxon>Dothideomycetes</taxon>
        <taxon>Dothideomycetes incertae sedis</taxon>
        <taxon>Botryosphaeriales</taxon>
        <taxon>Botryosphaeriaceae</taxon>
        <taxon>Neofusicoccum</taxon>
    </lineage>
</organism>
<dbReference type="EMBL" id="JAJVDC020000006">
    <property type="protein sequence ID" value="KAL1636569.1"/>
    <property type="molecule type" value="Genomic_DNA"/>
</dbReference>
<evidence type="ECO:0000313" key="5">
    <source>
        <dbReference type="Proteomes" id="UP001521116"/>
    </source>
</evidence>
<dbReference type="Proteomes" id="UP001521116">
    <property type="component" value="Unassembled WGS sequence"/>
</dbReference>
<feature type="compositionally biased region" description="Polar residues" evidence="3">
    <location>
        <begin position="95"/>
        <end position="106"/>
    </location>
</feature>
<reference evidence="4 5" key="1">
    <citation type="submission" date="2024-02" db="EMBL/GenBank/DDBJ databases">
        <title>De novo assembly and annotation of 12 fungi associated with fruit tree decline syndrome in Ontario, Canada.</title>
        <authorList>
            <person name="Sulman M."/>
            <person name="Ellouze W."/>
            <person name="Ilyukhin E."/>
        </authorList>
    </citation>
    <scope>NUCLEOTIDE SEQUENCE [LARGE SCALE GENOMIC DNA]</scope>
    <source>
        <strain evidence="4 5">M1-105</strain>
    </source>
</reference>
<dbReference type="SMART" id="SM00364">
    <property type="entry name" value="LRR_BAC"/>
    <property type="match status" value="7"/>
</dbReference>
<comment type="caution">
    <text evidence="4">The sequence shown here is derived from an EMBL/GenBank/DDBJ whole genome shotgun (WGS) entry which is preliminary data.</text>
</comment>
<evidence type="ECO:0008006" key="6">
    <source>
        <dbReference type="Google" id="ProtNLM"/>
    </source>
</evidence>
<dbReference type="SMART" id="SM00369">
    <property type="entry name" value="LRR_TYP"/>
    <property type="match status" value="7"/>
</dbReference>
<accession>A0ABR3TBF0</accession>
<keyword evidence="2" id="KW-0677">Repeat</keyword>
<name>A0ABR3TBF0_9PEZI</name>
<dbReference type="InterPro" id="IPR003591">
    <property type="entry name" value="Leu-rich_rpt_typical-subtyp"/>
</dbReference>
<evidence type="ECO:0000313" key="4">
    <source>
        <dbReference type="EMBL" id="KAL1636569.1"/>
    </source>
</evidence>
<dbReference type="InterPro" id="IPR001611">
    <property type="entry name" value="Leu-rich_rpt"/>
</dbReference>
<dbReference type="Gene3D" id="3.80.10.10">
    <property type="entry name" value="Ribonuclease Inhibitor"/>
    <property type="match status" value="3"/>
</dbReference>
<dbReference type="InterPro" id="IPR032675">
    <property type="entry name" value="LRR_dom_sf"/>
</dbReference>
<protein>
    <recommendedName>
        <fullName evidence="6">L domain-like protein</fullName>
    </recommendedName>
</protein>
<dbReference type="InterPro" id="IPR050216">
    <property type="entry name" value="LRR_domain-containing"/>
</dbReference>
<dbReference type="InterPro" id="IPR025875">
    <property type="entry name" value="Leu-rich_rpt_4"/>
</dbReference>
<dbReference type="Pfam" id="PF13855">
    <property type="entry name" value="LRR_8"/>
    <property type="match status" value="1"/>
</dbReference>
<dbReference type="PROSITE" id="PS51450">
    <property type="entry name" value="LRR"/>
    <property type="match status" value="4"/>
</dbReference>
<keyword evidence="1" id="KW-0433">Leucine-rich repeat</keyword>
<keyword evidence="5" id="KW-1185">Reference proteome</keyword>
<dbReference type="PANTHER" id="PTHR48051">
    <property type="match status" value="1"/>
</dbReference>
<dbReference type="Pfam" id="PF12799">
    <property type="entry name" value="LRR_4"/>
    <property type="match status" value="1"/>
</dbReference>
<gene>
    <name evidence="4" type="ORF">SLS56_001154</name>
</gene>
<evidence type="ECO:0000256" key="1">
    <source>
        <dbReference type="ARBA" id="ARBA00022614"/>
    </source>
</evidence>